<feature type="domain" description="Rhodanese" evidence="2">
    <location>
        <begin position="263"/>
        <end position="347"/>
    </location>
</feature>
<reference evidence="3" key="2">
    <citation type="submission" date="2020-09" db="EMBL/GenBank/DDBJ databases">
        <authorList>
            <person name="Sun Q."/>
            <person name="Zhou Y."/>
        </authorList>
    </citation>
    <scope>NUCLEOTIDE SEQUENCE</scope>
    <source>
        <strain evidence="3">CGMCC 1.12181</strain>
    </source>
</reference>
<dbReference type="EMBL" id="BMEO01000007">
    <property type="protein sequence ID" value="GGF97342.1"/>
    <property type="molecule type" value="Genomic_DNA"/>
</dbReference>
<protein>
    <recommendedName>
        <fullName evidence="5">Cyclic nucleotide-binding domain-containing protein</fullName>
    </recommendedName>
</protein>
<accession>A0A917FRA6</accession>
<dbReference type="CDD" id="cd00158">
    <property type="entry name" value="RHOD"/>
    <property type="match status" value="1"/>
</dbReference>
<dbReference type="Gene3D" id="3.40.250.10">
    <property type="entry name" value="Rhodanese-like domain"/>
    <property type="match status" value="1"/>
</dbReference>
<dbReference type="CDD" id="cd00038">
    <property type="entry name" value="CAP_ED"/>
    <property type="match status" value="1"/>
</dbReference>
<dbReference type="InterPro" id="IPR050503">
    <property type="entry name" value="cAMP-dep_PK_reg_su-like"/>
</dbReference>
<evidence type="ECO:0000259" key="1">
    <source>
        <dbReference type="PROSITE" id="PS50042"/>
    </source>
</evidence>
<dbReference type="InterPro" id="IPR001763">
    <property type="entry name" value="Rhodanese-like_dom"/>
</dbReference>
<dbReference type="PANTHER" id="PTHR11635">
    <property type="entry name" value="CAMP-DEPENDENT PROTEIN KINASE REGULATORY CHAIN"/>
    <property type="match status" value="1"/>
</dbReference>
<dbReference type="Pfam" id="PF00581">
    <property type="entry name" value="Rhodanese"/>
    <property type="match status" value="1"/>
</dbReference>
<dbReference type="PROSITE" id="PS50206">
    <property type="entry name" value="RHODANESE_3"/>
    <property type="match status" value="1"/>
</dbReference>
<dbReference type="Proteomes" id="UP000605253">
    <property type="component" value="Unassembled WGS sequence"/>
</dbReference>
<dbReference type="AlphaFoldDB" id="A0A917FRA6"/>
<dbReference type="InterPro" id="IPR014710">
    <property type="entry name" value="RmlC-like_jellyroll"/>
</dbReference>
<evidence type="ECO:0008006" key="5">
    <source>
        <dbReference type="Google" id="ProtNLM"/>
    </source>
</evidence>
<proteinExistence type="predicted"/>
<sequence>MISAEQLKDYFPFNKINPDFYSLLLSHCETFEARKDDTLTKPGQPLNQTLYLTRGVVYITTESGREKTLKSKSLSAKYPIIDAQKSAGARIVAASKEITGFAINARLLEHFQVWDRCHNDAALDSPLRNHKDYQWVTGLLNSRTVQMIPQGNVAELFSVLERTEVRQGDELMSEGEAGDYCYIIAEGEAGVFKCRSEGEQQVATLSNGDLFGESALVANEPRDASVRMLSDGVLMRLSGEAFRKLLKAHVVRWITAERALQKIADGATLIDVREPDEHQQLGIKGSLNIPLPELRQRSKQLNPETVLITGSNMGSRCAAAAYTLAQTGFDVYALQGGISGLVRHLERT</sequence>
<reference evidence="3" key="1">
    <citation type="journal article" date="2014" name="Int. J. Syst. Evol. Microbiol.">
        <title>Complete genome sequence of Corynebacterium casei LMG S-19264T (=DSM 44701T), isolated from a smear-ripened cheese.</title>
        <authorList>
            <consortium name="US DOE Joint Genome Institute (JGI-PGF)"/>
            <person name="Walter F."/>
            <person name="Albersmeier A."/>
            <person name="Kalinowski J."/>
            <person name="Ruckert C."/>
        </authorList>
    </citation>
    <scope>NUCLEOTIDE SEQUENCE</scope>
    <source>
        <strain evidence="3">CGMCC 1.12181</strain>
    </source>
</reference>
<dbReference type="SUPFAM" id="SSF51206">
    <property type="entry name" value="cAMP-binding domain-like"/>
    <property type="match status" value="2"/>
</dbReference>
<dbReference type="InterPro" id="IPR018490">
    <property type="entry name" value="cNMP-bd_dom_sf"/>
</dbReference>
<dbReference type="SMART" id="SM00450">
    <property type="entry name" value="RHOD"/>
    <property type="match status" value="1"/>
</dbReference>
<dbReference type="Gene3D" id="2.60.120.10">
    <property type="entry name" value="Jelly Rolls"/>
    <property type="match status" value="2"/>
</dbReference>
<dbReference type="InterPro" id="IPR000595">
    <property type="entry name" value="cNMP-bd_dom"/>
</dbReference>
<name>A0A917FRA6_9GAMM</name>
<dbReference type="GO" id="GO:0005829">
    <property type="term" value="C:cytosol"/>
    <property type="evidence" value="ECO:0007669"/>
    <property type="project" value="TreeGrafter"/>
</dbReference>
<dbReference type="SMART" id="SM00100">
    <property type="entry name" value="cNMP"/>
    <property type="match status" value="1"/>
</dbReference>
<dbReference type="SUPFAM" id="SSF52821">
    <property type="entry name" value="Rhodanese/Cell cycle control phosphatase"/>
    <property type="match status" value="1"/>
</dbReference>
<feature type="domain" description="Cyclic nucleotide-binding" evidence="1">
    <location>
        <begin position="144"/>
        <end position="246"/>
    </location>
</feature>
<organism evidence="3 4">
    <name type="scientific">Marinicella pacifica</name>
    <dbReference type="NCBI Taxonomy" id="1171543"/>
    <lineage>
        <taxon>Bacteria</taxon>
        <taxon>Pseudomonadati</taxon>
        <taxon>Pseudomonadota</taxon>
        <taxon>Gammaproteobacteria</taxon>
        <taxon>Lysobacterales</taxon>
        <taxon>Marinicellaceae</taxon>
        <taxon>Marinicella</taxon>
    </lineage>
</organism>
<gene>
    <name evidence="3" type="ORF">GCM10011365_18460</name>
</gene>
<dbReference type="PANTHER" id="PTHR11635:SF152">
    <property type="entry name" value="CAMP-DEPENDENT PROTEIN KINASE TYPE I REGULATORY SUBUNIT-RELATED"/>
    <property type="match status" value="1"/>
</dbReference>
<dbReference type="GO" id="GO:0005952">
    <property type="term" value="C:cAMP-dependent protein kinase complex"/>
    <property type="evidence" value="ECO:0007669"/>
    <property type="project" value="InterPro"/>
</dbReference>
<comment type="caution">
    <text evidence="3">The sequence shown here is derived from an EMBL/GenBank/DDBJ whole genome shotgun (WGS) entry which is preliminary data.</text>
</comment>
<evidence type="ECO:0000313" key="4">
    <source>
        <dbReference type="Proteomes" id="UP000605253"/>
    </source>
</evidence>
<dbReference type="PRINTS" id="PR00103">
    <property type="entry name" value="CAMPKINASE"/>
</dbReference>
<dbReference type="Pfam" id="PF00027">
    <property type="entry name" value="cNMP_binding"/>
    <property type="match status" value="1"/>
</dbReference>
<dbReference type="PROSITE" id="PS50042">
    <property type="entry name" value="CNMP_BINDING_3"/>
    <property type="match status" value="1"/>
</dbReference>
<keyword evidence="4" id="KW-1185">Reference proteome</keyword>
<dbReference type="InterPro" id="IPR036873">
    <property type="entry name" value="Rhodanese-like_dom_sf"/>
</dbReference>
<dbReference type="RefSeq" id="WP_188365447.1">
    <property type="nucleotide sequence ID" value="NZ_BAABJF010000003.1"/>
</dbReference>
<evidence type="ECO:0000313" key="3">
    <source>
        <dbReference type="EMBL" id="GGF97342.1"/>
    </source>
</evidence>
<evidence type="ECO:0000259" key="2">
    <source>
        <dbReference type="PROSITE" id="PS50206"/>
    </source>
</evidence>